<dbReference type="GO" id="GO:0016020">
    <property type="term" value="C:membrane"/>
    <property type="evidence" value="ECO:0007669"/>
    <property type="project" value="UniProtKB-SubCell"/>
</dbReference>
<evidence type="ECO:0000256" key="5">
    <source>
        <dbReference type="SAM" id="MobiDB-lite"/>
    </source>
</evidence>
<feature type="compositionally biased region" description="Basic and acidic residues" evidence="5">
    <location>
        <begin position="406"/>
        <end position="415"/>
    </location>
</feature>
<feature type="domain" description="EGF-like" evidence="8">
    <location>
        <begin position="249"/>
        <end position="285"/>
    </location>
</feature>
<accession>A0A5S6QF93</accession>
<keyword evidence="3 4" id="KW-1015">Disulfide bond</keyword>
<evidence type="ECO:0000259" key="8">
    <source>
        <dbReference type="PROSITE" id="PS50026"/>
    </source>
</evidence>
<dbReference type="InterPro" id="IPR000152">
    <property type="entry name" value="EGF-type_Asp/Asn_hydroxyl_site"/>
</dbReference>
<reference evidence="10" key="1">
    <citation type="submission" date="2019-12" db="UniProtKB">
        <authorList>
            <consortium name="WormBaseParasite"/>
        </authorList>
    </citation>
    <scope>IDENTIFICATION</scope>
</reference>
<evidence type="ECO:0000256" key="2">
    <source>
        <dbReference type="ARBA" id="ARBA00022737"/>
    </source>
</evidence>
<keyword evidence="6" id="KW-0812">Transmembrane</keyword>
<keyword evidence="6" id="KW-0472">Membrane</keyword>
<feature type="transmembrane region" description="Helical" evidence="6">
    <location>
        <begin position="299"/>
        <end position="324"/>
    </location>
</feature>
<comment type="caution">
    <text evidence="4">Lacks conserved residue(s) required for the propagation of feature annotation.</text>
</comment>
<dbReference type="PROSITE" id="PS01186">
    <property type="entry name" value="EGF_2"/>
    <property type="match status" value="1"/>
</dbReference>
<feature type="chain" id="PRO_5024377378" evidence="7">
    <location>
        <begin position="20"/>
        <end position="426"/>
    </location>
</feature>
<keyword evidence="2" id="KW-0677">Repeat</keyword>
<keyword evidence="7" id="KW-0732">Signal</keyword>
<organism evidence="9 10">
    <name type="scientific">Trichuris muris</name>
    <name type="common">Mouse whipworm</name>
    <dbReference type="NCBI Taxonomy" id="70415"/>
    <lineage>
        <taxon>Eukaryota</taxon>
        <taxon>Metazoa</taxon>
        <taxon>Ecdysozoa</taxon>
        <taxon>Nematoda</taxon>
        <taxon>Enoplea</taxon>
        <taxon>Dorylaimia</taxon>
        <taxon>Trichinellida</taxon>
        <taxon>Trichuridae</taxon>
        <taxon>Trichuris</taxon>
    </lineage>
</organism>
<evidence type="ECO:0000313" key="10">
    <source>
        <dbReference type="WBParaSite" id="TMUE_1000005883.1"/>
    </source>
</evidence>
<dbReference type="PROSITE" id="PS00010">
    <property type="entry name" value="ASX_HYDROXYL"/>
    <property type="match status" value="1"/>
</dbReference>
<protein>
    <submittedName>
        <fullName evidence="10">EGF-like domain-containing protein</fullName>
    </submittedName>
</protein>
<dbReference type="CDD" id="cd00054">
    <property type="entry name" value="EGF_CA"/>
    <property type="match status" value="1"/>
</dbReference>
<dbReference type="Proteomes" id="UP000046395">
    <property type="component" value="Unassembled WGS sequence"/>
</dbReference>
<evidence type="ECO:0000256" key="6">
    <source>
        <dbReference type="SAM" id="Phobius"/>
    </source>
</evidence>
<name>A0A5S6QF93_TRIMR</name>
<dbReference type="AlphaFoldDB" id="A0A5S6QF93"/>
<dbReference type="InterPro" id="IPR051022">
    <property type="entry name" value="Notch_Cell-Fate_Det"/>
</dbReference>
<keyword evidence="6" id="KW-1133">Transmembrane helix</keyword>
<evidence type="ECO:0000256" key="4">
    <source>
        <dbReference type="PROSITE-ProRule" id="PRU00076"/>
    </source>
</evidence>
<dbReference type="SUPFAM" id="SSF57196">
    <property type="entry name" value="EGF/Laminin"/>
    <property type="match status" value="1"/>
</dbReference>
<dbReference type="WBParaSite" id="TMUE_1000005883.1">
    <property type="protein sequence ID" value="TMUE_1000005883.1"/>
    <property type="gene ID" value="WBGene00291264"/>
</dbReference>
<dbReference type="InterPro" id="IPR000742">
    <property type="entry name" value="EGF"/>
</dbReference>
<feature type="region of interest" description="Disordered" evidence="5">
    <location>
        <begin position="371"/>
        <end position="415"/>
    </location>
</feature>
<evidence type="ECO:0000256" key="7">
    <source>
        <dbReference type="SAM" id="SignalP"/>
    </source>
</evidence>
<dbReference type="PROSITE" id="PS00022">
    <property type="entry name" value="EGF_1"/>
    <property type="match status" value="1"/>
</dbReference>
<feature type="disulfide bond" evidence="4">
    <location>
        <begin position="275"/>
        <end position="284"/>
    </location>
</feature>
<dbReference type="PROSITE" id="PS50026">
    <property type="entry name" value="EGF_3"/>
    <property type="match status" value="1"/>
</dbReference>
<evidence type="ECO:0000256" key="1">
    <source>
        <dbReference type="ARBA" id="ARBA00022536"/>
    </source>
</evidence>
<proteinExistence type="predicted"/>
<keyword evidence="9" id="KW-1185">Reference proteome</keyword>
<dbReference type="SMART" id="SM00181">
    <property type="entry name" value="EGF"/>
    <property type="match status" value="2"/>
</dbReference>
<feature type="signal peptide" evidence="7">
    <location>
        <begin position="1"/>
        <end position="19"/>
    </location>
</feature>
<keyword evidence="1 4" id="KW-0245">EGF-like domain</keyword>
<sequence length="426" mass="47869">MLPISCALLLAILLKRHQADPVCPHDLDPAYNGYWDHVSGKCFTWLNVKESGLARTYDNDMERCSKHFLNGVIAPVFARYFTDISAGRKKVHSGAFLVYANLPHPTFWNAKNNSWILNGNLIRSIQTEITNASYSLRFTLKNPLNTTETSSLRQASYDRVIQMDDTGLPLNLKTAIELDKLPSKGPLCMKYKWTADTYSPMKVTSCKAGDWQGLICASDALEHCTIKRLNGAVYCSCRQGYTGKYCERPVDKCQSNPCGSSRHCVNGVEDYFCKCFDGIFTKDCDVGPPERGTGRSLLILLWVICSMHIIPIFGLACTIARILYPESKLFKFLDGLRCCRKAQREMGKQRDLQDADKVSKWKNPFSQQKQIIKEEPIVSTGKTSRPDRRGDDENSDENVAAVHIPRLSDSDKSDGTRSLGILLVQL</sequence>
<dbReference type="PANTHER" id="PTHR24049">
    <property type="entry name" value="CRUMBS FAMILY MEMBER"/>
    <property type="match status" value="1"/>
</dbReference>
<dbReference type="Gene3D" id="2.10.25.10">
    <property type="entry name" value="Laminin"/>
    <property type="match status" value="1"/>
</dbReference>
<evidence type="ECO:0000313" key="9">
    <source>
        <dbReference type="Proteomes" id="UP000046395"/>
    </source>
</evidence>
<dbReference type="STRING" id="70415.A0A5S6QF93"/>
<evidence type="ECO:0000256" key="3">
    <source>
        <dbReference type="ARBA" id="ARBA00023157"/>
    </source>
</evidence>